<evidence type="ECO:0000313" key="1">
    <source>
        <dbReference type="EMBL" id="KSU86441.1"/>
    </source>
</evidence>
<name>A0A0V8JHJ1_9BACI</name>
<gene>
    <name evidence="1" type="ORF">AS180_18690</name>
</gene>
<proteinExistence type="predicted"/>
<keyword evidence="2" id="KW-1185">Reference proteome</keyword>
<comment type="caution">
    <text evidence="1">The sequence shown here is derived from an EMBL/GenBank/DDBJ whole genome shotgun (WGS) entry which is preliminary data.</text>
</comment>
<organism evidence="1 2">
    <name type="scientific">Priestia veravalensis</name>
    <dbReference type="NCBI Taxonomy" id="1414648"/>
    <lineage>
        <taxon>Bacteria</taxon>
        <taxon>Bacillati</taxon>
        <taxon>Bacillota</taxon>
        <taxon>Bacilli</taxon>
        <taxon>Bacillales</taxon>
        <taxon>Bacillaceae</taxon>
        <taxon>Priestia</taxon>
    </lineage>
</organism>
<protein>
    <submittedName>
        <fullName evidence="1">Uncharacterized protein</fullName>
    </submittedName>
</protein>
<dbReference type="RefSeq" id="WP_025907547.1">
    <property type="nucleotide sequence ID" value="NZ_KQ758700.1"/>
</dbReference>
<evidence type="ECO:0000313" key="2">
    <source>
        <dbReference type="Proteomes" id="UP000053681"/>
    </source>
</evidence>
<reference evidence="1 2" key="1">
    <citation type="submission" date="2015-11" db="EMBL/GenBank/DDBJ databases">
        <title>Bacillus caseinolyticus sp nov.</title>
        <authorList>
            <person name="Dastager S.G."/>
            <person name="Mawlankar R."/>
        </authorList>
    </citation>
    <scope>NUCLEOTIDE SEQUENCE [LARGE SCALE GENOMIC DNA]</scope>
    <source>
        <strain evidence="1 2">SGD-V-76</strain>
    </source>
</reference>
<sequence>MLTFDEKLSVITSFSELERKDVSLGRVNFQYNESVYDKKNVVYHLHPNGNGFVYAGHLSGYDTNDKGLVNIREFSQEELRTIIEQSINSLSHRPEHEMIEEAVIGDGREQRWHGPEGATLLLVHEDSLWNIYAGLNLEAAFESYEEAEDYLMDEGFSRLRD</sequence>
<dbReference type="Proteomes" id="UP000053681">
    <property type="component" value="Unassembled WGS sequence"/>
</dbReference>
<accession>A0A0V8JHJ1</accession>
<dbReference type="EMBL" id="LNQP01000085">
    <property type="protein sequence ID" value="KSU86441.1"/>
    <property type="molecule type" value="Genomic_DNA"/>
</dbReference>
<dbReference type="GeneID" id="93680750"/>
<dbReference type="AlphaFoldDB" id="A0A0V8JHJ1"/>